<sequence length="149" mass="16788">MKNDRQAKILEIITSENIETQEQLLTRLQDMGIRSTQATISRDIKQMHLIKEPMGQGMYRYAVSGNRTKLNFAERLRTIFRESITSIDSAQNIVVLKTMPGLASAACAAMDGMEFPFMVGSLAGDDTAFIIMRDNESADEFCKEIQEML</sequence>
<feature type="domain" description="Arginine repressor DNA-binding" evidence="9">
    <location>
        <begin position="2"/>
        <end position="64"/>
    </location>
</feature>
<keyword evidence="6 7" id="KW-0804">Transcription</keyword>
<dbReference type="EMBL" id="JAHLQN010000001">
    <property type="protein sequence ID" value="MBU5627196.1"/>
    <property type="molecule type" value="Genomic_DNA"/>
</dbReference>
<dbReference type="Pfam" id="PF01316">
    <property type="entry name" value="Arg_repressor"/>
    <property type="match status" value="1"/>
</dbReference>
<protein>
    <recommendedName>
        <fullName evidence="7 8">Arginine repressor</fullName>
    </recommendedName>
</protein>
<reference evidence="11 12" key="1">
    <citation type="submission" date="2021-06" db="EMBL/GenBank/DDBJ databases">
        <authorList>
            <person name="Sun Q."/>
            <person name="Li D."/>
        </authorList>
    </citation>
    <scope>NUCLEOTIDE SEQUENCE [LARGE SCALE GENOMIC DNA]</scope>
    <source>
        <strain evidence="11 12">MSJ-2</strain>
    </source>
</reference>
<evidence type="ECO:0000259" key="9">
    <source>
        <dbReference type="Pfam" id="PF01316"/>
    </source>
</evidence>
<evidence type="ECO:0000256" key="6">
    <source>
        <dbReference type="ARBA" id="ARBA00023163"/>
    </source>
</evidence>
<dbReference type="InterPro" id="IPR001669">
    <property type="entry name" value="Arg_repress"/>
</dbReference>
<comment type="caution">
    <text evidence="11">The sequence shown here is derived from an EMBL/GenBank/DDBJ whole genome shotgun (WGS) entry which is preliminary data.</text>
</comment>
<proteinExistence type="inferred from homology"/>
<dbReference type="InterPro" id="IPR020899">
    <property type="entry name" value="Arg_repress_C"/>
</dbReference>
<comment type="subcellular location">
    <subcellularLocation>
        <location evidence="1 7">Cytoplasm</location>
    </subcellularLocation>
</comment>
<evidence type="ECO:0000256" key="3">
    <source>
        <dbReference type="ARBA" id="ARBA00022490"/>
    </source>
</evidence>
<comment type="function">
    <text evidence="7">Regulates arginine biosynthesis genes.</text>
</comment>
<dbReference type="InterPro" id="IPR020900">
    <property type="entry name" value="Arg_repress_DNA-bd"/>
</dbReference>
<dbReference type="Proteomes" id="UP000787672">
    <property type="component" value="Unassembled WGS sequence"/>
</dbReference>
<dbReference type="RefSeq" id="WP_216632578.1">
    <property type="nucleotide sequence ID" value="NZ_JAHLQN010000001.1"/>
</dbReference>
<dbReference type="PANTHER" id="PTHR34471">
    <property type="entry name" value="ARGININE REPRESSOR"/>
    <property type="match status" value="1"/>
</dbReference>
<name>A0ABS6FA82_9FIRM</name>
<comment type="similarity">
    <text evidence="2 7">Belongs to the ArgR family.</text>
</comment>
<evidence type="ECO:0000313" key="11">
    <source>
        <dbReference type="EMBL" id="MBU5627196.1"/>
    </source>
</evidence>
<evidence type="ECO:0000259" key="10">
    <source>
        <dbReference type="Pfam" id="PF02863"/>
    </source>
</evidence>
<evidence type="ECO:0000256" key="5">
    <source>
        <dbReference type="ARBA" id="ARBA00023125"/>
    </source>
</evidence>
<dbReference type="Pfam" id="PF02863">
    <property type="entry name" value="Arg_repressor_C"/>
    <property type="match status" value="1"/>
</dbReference>
<accession>A0ABS6FA82</accession>
<evidence type="ECO:0000313" key="12">
    <source>
        <dbReference type="Proteomes" id="UP000787672"/>
    </source>
</evidence>
<keyword evidence="7" id="KW-0055">Arginine biosynthesis</keyword>
<dbReference type="PANTHER" id="PTHR34471:SF1">
    <property type="entry name" value="ARGININE REPRESSOR"/>
    <property type="match status" value="1"/>
</dbReference>
<evidence type="ECO:0000256" key="1">
    <source>
        <dbReference type="ARBA" id="ARBA00004496"/>
    </source>
</evidence>
<keyword evidence="3 7" id="KW-0963">Cytoplasm</keyword>
<dbReference type="HAMAP" id="MF_00173">
    <property type="entry name" value="Arg_repressor"/>
    <property type="match status" value="1"/>
</dbReference>
<evidence type="ECO:0000256" key="8">
    <source>
        <dbReference type="NCBIfam" id="TIGR01529"/>
    </source>
</evidence>
<organism evidence="11 12">
    <name type="scientific">Dysosmobacter acutus</name>
    <dbReference type="NCBI Taxonomy" id="2841504"/>
    <lineage>
        <taxon>Bacteria</taxon>
        <taxon>Bacillati</taxon>
        <taxon>Bacillota</taxon>
        <taxon>Clostridia</taxon>
        <taxon>Eubacteriales</taxon>
        <taxon>Oscillospiraceae</taxon>
        <taxon>Dysosmobacter</taxon>
    </lineage>
</organism>
<evidence type="ECO:0000256" key="4">
    <source>
        <dbReference type="ARBA" id="ARBA00023015"/>
    </source>
</evidence>
<keyword evidence="7" id="KW-0678">Repressor</keyword>
<keyword evidence="4 7" id="KW-0805">Transcription regulation</keyword>
<keyword evidence="5 7" id="KW-0238">DNA-binding</keyword>
<evidence type="ECO:0000256" key="7">
    <source>
        <dbReference type="HAMAP-Rule" id="MF_00173"/>
    </source>
</evidence>
<dbReference type="NCBIfam" id="TIGR01529">
    <property type="entry name" value="argR_whole"/>
    <property type="match status" value="1"/>
</dbReference>
<evidence type="ECO:0000256" key="2">
    <source>
        <dbReference type="ARBA" id="ARBA00008316"/>
    </source>
</evidence>
<keyword evidence="7" id="KW-0028">Amino-acid biosynthesis</keyword>
<feature type="domain" description="Arginine repressor C-terminal" evidence="10">
    <location>
        <begin position="80"/>
        <end position="146"/>
    </location>
</feature>
<gene>
    <name evidence="7 11" type="primary">argR</name>
    <name evidence="11" type="ORF">KQI82_09780</name>
</gene>
<comment type="pathway">
    <text evidence="7">Amino-acid biosynthesis; L-arginine biosynthesis [regulation].</text>
</comment>
<keyword evidence="12" id="KW-1185">Reference proteome</keyword>